<dbReference type="PANTHER" id="PTHR32215:SF0">
    <property type="entry name" value="CILIA- AND FLAGELLA-ASSOCIATED PROTEIN 57"/>
    <property type="match status" value="1"/>
</dbReference>
<dbReference type="InterPro" id="IPR036322">
    <property type="entry name" value="WD40_repeat_dom_sf"/>
</dbReference>
<sequence>MSTYDPSDFTASTKLYDPEPIELQPKFMVGLTTGVEGNCLFLSDDVVVYPVSGVIVIYDTKNRSQKFIQFTEQPAKTTITAMDLNPINLVLAVATTSTEDGIKPTVSFYDLTTLELKHTFTEPEDEYPGSTERRQRFASVQFLNDNAYITALAVSDSDCVLYYYNWKNSNLDTCVRVNNPVADVAINPIDTTICCFVGKDLFRSMTRTDTGWNQYGFREAAGVDFTCVCWLCGDRCLSGTSNGWVVLMKNGQLQAVYCLDDLNWELDVTVKMTIDESLGTIVISKNKPPPDAIRICVAFQSGFVLVVGNSTIYYFQKLDEDDRPR</sequence>
<dbReference type="OrthoDB" id="10251741at2759"/>
<dbReference type="EMBL" id="CABPRJ010000541">
    <property type="protein sequence ID" value="VVC30821.1"/>
    <property type="molecule type" value="Genomic_DNA"/>
</dbReference>
<organism evidence="1 2">
    <name type="scientific">Cinara cedri</name>
    <dbReference type="NCBI Taxonomy" id="506608"/>
    <lineage>
        <taxon>Eukaryota</taxon>
        <taxon>Metazoa</taxon>
        <taxon>Ecdysozoa</taxon>
        <taxon>Arthropoda</taxon>
        <taxon>Hexapoda</taxon>
        <taxon>Insecta</taxon>
        <taxon>Pterygota</taxon>
        <taxon>Neoptera</taxon>
        <taxon>Paraneoptera</taxon>
        <taxon>Hemiptera</taxon>
        <taxon>Sternorrhyncha</taxon>
        <taxon>Aphidomorpha</taxon>
        <taxon>Aphidoidea</taxon>
        <taxon>Aphididae</taxon>
        <taxon>Lachninae</taxon>
        <taxon>Cinara</taxon>
    </lineage>
</organism>
<name>A0A5E4MN91_9HEMI</name>
<dbReference type="InterPro" id="IPR052993">
    <property type="entry name" value="CFA-57"/>
</dbReference>
<dbReference type="SUPFAM" id="SSF50978">
    <property type="entry name" value="WD40 repeat-like"/>
    <property type="match status" value="1"/>
</dbReference>
<gene>
    <name evidence="1" type="ORF">CINCED_3A024989</name>
</gene>
<accession>A0A5E4MN91</accession>
<evidence type="ECO:0000313" key="2">
    <source>
        <dbReference type="Proteomes" id="UP000325440"/>
    </source>
</evidence>
<reference evidence="1 2" key="1">
    <citation type="submission" date="2019-08" db="EMBL/GenBank/DDBJ databases">
        <authorList>
            <person name="Alioto T."/>
            <person name="Alioto T."/>
            <person name="Gomez Garrido J."/>
        </authorList>
    </citation>
    <scope>NUCLEOTIDE SEQUENCE [LARGE SCALE GENOMIC DNA]</scope>
</reference>
<evidence type="ECO:0000313" key="1">
    <source>
        <dbReference type="EMBL" id="VVC30821.1"/>
    </source>
</evidence>
<dbReference type="Proteomes" id="UP000325440">
    <property type="component" value="Unassembled WGS sequence"/>
</dbReference>
<proteinExistence type="predicted"/>
<dbReference type="Gene3D" id="2.130.10.10">
    <property type="entry name" value="YVTN repeat-like/Quinoprotein amine dehydrogenase"/>
    <property type="match status" value="1"/>
</dbReference>
<dbReference type="PANTHER" id="PTHR32215">
    <property type="entry name" value="CILIA- AND FLAGELLA-ASSOCIATED PROTEIN 57"/>
    <property type="match status" value="1"/>
</dbReference>
<keyword evidence="2" id="KW-1185">Reference proteome</keyword>
<dbReference type="AlphaFoldDB" id="A0A5E4MN91"/>
<dbReference type="InterPro" id="IPR015943">
    <property type="entry name" value="WD40/YVTN_repeat-like_dom_sf"/>
</dbReference>
<protein>
    <submittedName>
        <fullName evidence="1">WD40/YVTN repeat-like-containing domain,WD40-repeat-containing domain</fullName>
    </submittedName>
</protein>